<dbReference type="PATRIC" id="fig|992050.3.peg.884"/>
<organism evidence="1 2">
    <name type="scientific">Helicobacter pylori Hp H-45</name>
    <dbReference type="NCBI Taxonomy" id="992050"/>
    <lineage>
        <taxon>Bacteria</taxon>
        <taxon>Pseudomonadati</taxon>
        <taxon>Campylobacterota</taxon>
        <taxon>Epsilonproteobacteria</taxon>
        <taxon>Campylobacterales</taxon>
        <taxon>Helicobacteraceae</taxon>
        <taxon>Helicobacter</taxon>
    </lineage>
</organism>
<gene>
    <name evidence="1" type="ORF">HPHPH45_0895</name>
</gene>
<evidence type="ECO:0000313" key="1">
    <source>
        <dbReference type="EMBL" id="EJB67843.1"/>
    </source>
</evidence>
<name>J0C2D2_HELPX</name>
<dbReference type="Proteomes" id="UP000003895">
    <property type="component" value="Unassembled WGS sequence"/>
</dbReference>
<dbReference type="EMBL" id="AKOQ01000008">
    <property type="protein sequence ID" value="EJB67843.1"/>
    <property type="molecule type" value="Genomic_DNA"/>
</dbReference>
<sequence length="37" mass="4315">MFLFGIMFFKTLFYGKAFKRIGGGFETMFSLSFDNAF</sequence>
<dbReference type="AlphaFoldDB" id="J0C2D2"/>
<proteinExistence type="predicted"/>
<comment type="caution">
    <text evidence="1">The sequence shown here is derived from an EMBL/GenBank/DDBJ whole genome shotgun (WGS) entry which is preliminary data.</text>
</comment>
<accession>J0C2D2</accession>
<evidence type="ECO:0000313" key="2">
    <source>
        <dbReference type="Proteomes" id="UP000003895"/>
    </source>
</evidence>
<reference evidence="1 2" key="1">
    <citation type="journal article" date="2013" name="Pathog. Dis.">
        <title>Genome sequences of 65 Helicobacter pylori strains isolated from asymptomatic individuals and patients with gastric cancer, peptic ulcer disease, or gastritis.</title>
        <authorList>
            <person name="Blanchard T.G."/>
            <person name="Czinn S.J."/>
            <person name="Correa P."/>
            <person name="Nakazawa T."/>
            <person name="Keelan M."/>
            <person name="Morningstar L."/>
            <person name="Santana-Cruz I."/>
            <person name="Maroo A."/>
            <person name="McCracken C."/>
            <person name="Shefchek K."/>
            <person name="Daugherty S."/>
            <person name="Song Y."/>
            <person name="Fraser C.M."/>
            <person name="Fricke W.F."/>
        </authorList>
    </citation>
    <scope>NUCLEOTIDE SEQUENCE [LARGE SCALE GENOMIC DNA]</scope>
    <source>
        <strain evidence="1 2">Hp H-45</strain>
    </source>
</reference>
<protein>
    <submittedName>
        <fullName evidence="1">Uncharacterized protein</fullName>
    </submittedName>
</protein>